<gene>
    <name evidence="1" type="ORF">PBOR_16930</name>
</gene>
<dbReference type="PANTHER" id="PTHR14097">
    <property type="entry name" value="OXIDOREDUCTASE HTATIP2"/>
    <property type="match status" value="1"/>
</dbReference>
<protein>
    <submittedName>
        <fullName evidence="1">Epimerase</fullName>
    </submittedName>
</protein>
<dbReference type="Proteomes" id="UP000029518">
    <property type="component" value="Chromosome"/>
</dbReference>
<sequence length="230" mass="25800">MKASQPATAGGKIRAIITGSTGMVGEGVLHECLTHPEVEQILLINRRPCGISHPKVTEIIHENFYDLSSINGKLAGYNACYFCLGVSSVGLKEEEYRRLTYDLTMHVARQLSAVNPDMVFCYVTGSGTDSTEQGRSMWARVKGKTENDLRKLPFRGTYFFRPGFIRPTPGLTRTHKYYYAIGWMYPVLRALFPGYTVTLQEIGLAMIHIVRRGHDRDIVENRDIAAIAKP</sequence>
<dbReference type="Gene3D" id="3.40.50.720">
    <property type="entry name" value="NAD(P)-binding Rossmann-like Domain"/>
    <property type="match status" value="1"/>
</dbReference>
<evidence type="ECO:0000313" key="1">
    <source>
        <dbReference type="EMBL" id="AIQ58431.1"/>
    </source>
</evidence>
<dbReference type="HOGENOM" id="CLU_071330_5_2_9"/>
<proteinExistence type="predicted"/>
<dbReference type="KEGG" id="pbd:PBOR_16930"/>
<dbReference type="SUPFAM" id="SSF51735">
    <property type="entry name" value="NAD(P)-binding Rossmann-fold domains"/>
    <property type="match status" value="1"/>
</dbReference>
<dbReference type="AlphaFoldDB" id="A0A089LAE1"/>
<keyword evidence="2" id="KW-1185">Reference proteome</keyword>
<dbReference type="EMBL" id="CP009285">
    <property type="protein sequence ID" value="AIQ58431.1"/>
    <property type="molecule type" value="Genomic_DNA"/>
</dbReference>
<organism evidence="1 2">
    <name type="scientific">Paenibacillus borealis</name>
    <dbReference type="NCBI Taxonomy" id="160799"/>
    <lineage>
        <taxon>Bacteria</taxon>
        <taxon>Bacillati</taxon>
        <taxon>Bacillota</taxon>
        <taxon>Bacilli</taxon>
        <taxon>Bacillales</taxon>
        <taxon>Paenibacillaceae</taxon>
        <taxon>Paenibacillus</taxon>
    </lineage>
</organism>
<reference evidence="1" key="1">
    <citation type="submission" date="2014-08" db="EMBL/GenBank/DDBJ databases">
        <title>Comparative genomics of the Paenibacillus odorifer group.</title>
        <authorList>
            <person name="den Bakker H.C."/>
            <person name="Tsai Y.-C.Y.-C."/>
            <person name="Martin N."/>
            <person name="Korlach J."/>
            <person name="Wiedmann M."/>
        </authorList>
    </citation>
    <scope>NUCLEOTIDE SEQUENCE [LARGE SCALE GENOMIC DNA]</scope>
    <source>
        <strain evidence="1">DSM 13188</strain>
    </source>
</reference>
<name>A0A089LAE1_PAEBO</name>
<dbReference type="PANTHER" id="PTHR14097:SF8">
    <property type="entry name" value="NAD(P)-BINDING DOMAIN-CONTAINING PROTEIN"/>
    <property type="match status" value="1"/>
</dbReference>
<dbReference type="OrthoDB" id="9785372at2"/>
<accession>A0A089LAE1</accession>
<evidence type="ECO:0000313" key="2">
    <source>
        <dbReference type="Proteomes" id="UP000029518"/>
    </source>
</evidence>
<dbReference type="RefSeq" id="WP_042213347.1">
    <property type="nucleotide sequence ID" value="NZ_CP009285.1"/>
</dbReference>
<dbReference type="InterPro" id="IPR036291">
    <property type="entry name" value="NAD(P)-bd_dom_sf"/>
</dbReference>